<dbReference type="InterPro" id="IPR036264">
    <property type="entry name" value="Bact_exopeptidase_dim_dom"/>
</dbReference>
<dbReference type="OrthoDB" id="7832001at2759"/>
<dbReference type="PANTHER" id="PTHR43808:SF3">
    <property type="entry name" value="ACETYLORNITHINE DEACETYLASE"/>
    <property type="match status" value="1"/>
</dbReference>
<protein>
    <recommendedName>
        <fullName evidence="3">Peptidase M20 dimerisation domain-containing protein</fullName>
    </recommendedName>
</protein>
<evidence type="ECO:0000313" key="4">
    <source>
        <dbReference type="EMBL" id="KGN60400.1"/>
    </source>
</evidence>
<reference evidence="4 5" key="1">
    <citation type="journal article" date="2009" name="Nat. Genet.">
        <title>The genome of the cucumber, Cucumis sativus L.</title>
        <authorList>
            <person name="Huang S."/>
            <person name="Li R."/>
            <person name="Zhang Z."/>
            <person name="Li L."/>
            <person name="Gu X."/>
            <person name="Fan W."/>
            <person name="Lucas W.J."/>
            <person name="Wang X."/>
            <person name="Xie B."/>
            <person name="Ni P."/>
            <person name="Ren Y."/>
            <person name="Zhu H."/>
            <person name="Li J."/>
            <person name="Lin K."/>
            <person name="Jin W."/>
            <person name="Fei Z."/>
            <person name="Li G."/>
            <person name="Staub J."/>
            <person name="Kilian A."/>
            <person name="van der Vossen E.A."/>
            <person name="Wu Y."/>
            <person name="Guo J."/>
            <person name="He J."/>
            <person name="Jia Z."/>
            <person name="Ren Y."/>
            <person name="Tian G."/>
            <person name="Lu Y."/>
            <person name="Ruan J."/>
            <person name="Qian W."/>
            <person name="Wang M."/>
            <person name="Huang Q."/>
            <person name="Li B."/>
            <person name="Xuan Z."/>
            <person name="Cao J."/>
            <person name="Asan"/>
            <person name="Wu Z."/>
            <person name="Zhang J."/>
            <person name="Cai Q."/>
            <person name="Bai Y."/>
            <person name="Zhao B."/>
            <person name="Han Y."/>
            <person name="Li Y."/>
            <person name="Li X."/>
            <person name="Wang S."/>
            <person name="Shi Q."/>
            <person name="Liu S."/>
            <person name="Cho W.K."/>
            <person name="Kim J.Y."/>
            <person name="Xu Y."/>
            <person name="Heller-Uszynska K."/>
            <person name="Miao H."/>
            <person name="Cheng Z."/>
            <person name="Zhang S."/>
            <person name="Wu J."/>
            <person name="Yang Y."/>
            <person name="Kang H."/>
            <person name="Li M."/>
            <person name="Liang H."/>
            <person name="Ren X."/>
            <person name="Shi Z."/>
            <person name="Wen M."/>
            <person name="Jian M."/>
            <person name="Yang H."/>
            <person name="Zhang G."/>
            <person name="Yang Z."/>
            <person name="Chen R."/>
            <person name="Liu S."/>
            <person name="Li J."/>
            <person name="Ma L."/>
            <person name="Liu H."/>
            <person name="Zhou Y."/>
            <person name="Zhao J."/>
            <person name="Fang X."/>
            <person name="Li G."/>
            <person name="Fang L."/>
            <person name="Li Y."/>
            <person name="Liu D."/>
            <person name="Zheng H."/>
            <person name="Zhang Y."/>
            <person name="Qin N."/>
            <person name="Li Z."/>
            <person name="Yang G."/>
            <person name="Yang S."/>
            <person name="Bolund L."/>
            <person name="Kristiansen K."/>
            <person name="Zheng H."/>
            <person name="Li S."/>
            <person name="Zhang X."/>
            <person name="Yang H."/>
            <person name="Wang J."/>
            <person name="Sun R."/>
            <person name="Zhang B."/>
            <person name="Jiang S."/>
            <person name="Wang J."/>
            <person name="Du Y."/>
            <person name="Li S."/>
        </authorList>
    </citation>
    <scope>NUCLEOTIDE SEQUENCE [LARGE SCALE GENOMIC DNA]</scope>
    <source>
        <strain evidence="5">cv. 9930</strain>
    </source>
</reference>
<dbReference type="Gene3D" id="3.30.70.360">
    <property type="match status" value="1"/>
</dbReference>
<dbReference type="eggNOG" id="KOG2276">
    <property type="taxonomic scope" value="Eukaryota"/>
</dbReference>
<dbReference type="InterPro" id="IPR011650">
    <property type="entry name" value="Peptidase_M20_dimer"/>
</dbReference>
<dbReference type="GO" id="GO:0006592">
    <property type="term" value="P:ornithine biosynthetic process"/>
    <property type="evidence" value="ECO:0000318"/>
    <property type="project" value="GO_Central"/>
</dbReference>
<dbReference type="InterPro" id="IPR002933">
    <property type="entry name" value="Peptidase_M20"/>
</dbReference>
<dbReference type="Gene3D" id="3.40.630.10">
    <property type="entry name" value="Zn peptidases"/>
    <property type="match status" value="1"/>
</dbReference>
<reference evidence="4 5" key="2">
    <citation type="journal article" date="2009" name="PLoS ONE">
        <title>An integrated genetic and cytogenetic map of the cucumber genome.</title>
        <authorList>
            <person name="Ren Y."/>
            <person name="Zhang Z."/>
            <person name="Liu J."/>
            <person name="Staub J.E."/>
            <person name="Han Y."/>
            <person name="Cheng Z."/>
            <person name="Li X."/>
            <person name="Lu J."/>
            <person name="Miao H."/>
            <person name="Kang H."/>
            <person name="Xie B."/>
            <person name="Gu X."/>
            <person name="Wang X."/>
            <person name="Du Y."/>
            <person name="Jin W."/>
            <person name="Huang S."/>
        </authorList>
    </citation>
    <scope>NUCLEOTIDE SEQUENCE [LARGE SCALE GENOMIC DNA]</scope>
    <source>
        <strain evidence="5">cv. 9930</strain>
    </source>
</reference>
<dbReference type="Gramene" id="KGN60400">
    <property type="protein sequence ID" value="KGN60400"/>
    <property type="gene ID" value="Csa_3G902910"/>
</dbReference>
<evidence type="ECO:0000259" key="3">
    <source>
        <dbReference type="Pfam" id="PF07687"/>
    </source>
</evidence>
<dbReference type="SUPFAM" id="SSF53187">
    <property type="entry name" value="Zn-dependent exopeptidases"/>
    <property type="match status" value="1"/>
</dbReference>
<dbReference type="InterPro" id="IPR050072">
    <property type="entry name" value="Peptidase_M20A"/>
</dbReference>
<dbReference type="SUPFAM" id="SSF55031">
    <property type="entry name" value="Bacterial exopeptidase dimerisation domain"/>
    <property type="match status" value="1"/>
</dbReference>
<feature type="domain" description="Peptidase M20 dimerisation" evidence="3">
    <location>
        <begin position="209"/>
        <end position="321"/>
    </location>
</feature>
<dbReference type="PANTHER" id="PTHR43808">
    <property type="entry name" value="ACETYLORNITHINE DEACETYLASE"/>
    <property type="match status" value="1"/>
</dbReference>
<dbReference type="Pfam" id="PF07687">
    <property type="entry name" value="M20_dimer"/>
    <property type="match status" value="1"/>
</dbReference>
<keyword evidence="2" id="KW-0378">Hydrolase</keyword>
<accession>A0A0A0LED7</accession>
<dbReference type="EMBL" id="CM002924">
    <property type="protein sequence ID" value="KGN60400.1"/>
    <property type="molecule type" value="Genomic_DNA"/>
</dbReference>
<name>A0A0A0LED7_CUCSA</name>
<dbReference type="GO" id="GO:0008777">
    <property type="term" value="F:acetylornithine deacetylase activity"/>
    <property type="evidence" value="ECO:0000318"/>
    <property type="project" value="GO_Central"/>
</dbReference>
<organism evidence="4 5">
    <name type="scientific">Cucumis sativus</name>
    <name type="common">Cucumber</name>
    <dbReference type="NCBI Taxonomy" id="3659"/>
    <lineage>
        <taxon>Eukaryota</taxon>
        <taxon>Viridiplantae</taxon>
        <taxon>Streptophyta</taxon>
        <taxon>Embryophyta</taxon>
        <taxon>Tracheophyta</taxon>
        <taxon>Spermatophyta</taxon>
        <taxon>Magnoliopsida</taxon>
        <taxon>eudicotyledons</taxon>
        <taxon>Gunneridae</taxon>
        <taxon>Pentapetalae</taxon>
        <taxon>rosids</taxon>
        <taxon>fabids</taxon>
        <taxon>Cucurbitales</taxon>
        <taxon>Cucurbitaceae</taxon>
        <taxon>Benincaseae</taxon>
        <taxon>Cucumis</taxon>
    </lineage>
</organism>
<dbReference type="AlphaFoldDB" id="A0A0A0LED7"/>
<evidence type="ECO:0000313" key="5">
    <source>
        <dbReference type="Proteomes" id="UP000029981"/>
    </source>
</evidence>
<dbReference type="Pfam" id="PF01546">
    <property type="entry name" value="Peptidase_M20"/>
    <property type="match status" value="1"/>
</dbReference>
<dbReference type="Proteomes" id="UP000029981">
    <property type="component" value="Chromosome 3"/>
</dbReference>
<reference evidence="4 5" key="4">
    <citation type="journal article" date="2011" name="BMC Genomics">
        <title>RNA-Seq improves annotation of protein-coding genes in the cucumber genome.</title>
        <authorList>
            <person name="Li Z."/>
            <person name="Zhang Z."/>
            <person name="Yan P."/>
            <person name="Huang S."/>
            <person name="Fei Z."/>
            <person name="Lin K."/>
        </authorList>
    </citation>
    <scope>NUCLEOTIDE SEQUENCE [LARGE SCALE GENOMIC DNA]</scope>
    <source>
        <strain evidence="5">cv. 9930</strain>
    </source>
</reference>
<dbReference type="STRING" id="3659.A0A0A0LED7"/>
<evidence type="ECO:0000256" key="1">
    <source>
        <dbReference type="ARBA" id="ARBA00022723"/>
    </source>
</evidence>
<evidence type="ECO:0000256" key="2">
    <source>
        <dbReference type="ARBA" id="ARBA00022801"/>
    </source>
</evidence>
<sequence length="442" mass="48546">MGSTPSIKGTIGELQKESYIPLLAKLIGEAESVQNNPPDGLIPIEDNVGRHVLDALNPYSTNNGGPLIIKRVSYDDKDERGHLIITYPGTDSKKVISFVGSHMDVVPANAHDDSWKFDPFSLSIEGDKLRGRGTTDCLGHVALLTELMKKIAQTKLNLKSSIVVIFIVSEENNSIQDIGVEQLYADGYFDNLKGGPLYWIDTADSQPCIGTGGSIPWTITTTGKLFHSGLPNNAINALELAMDALKPLQLKFYEDFPVHPREVEYGFETPSTMKPTQWSYPEGSVNQIPGECIIAGDIRLTPFYEVSDVISKIEEYIAYTNAHVEELESRGPVSKYTLPDGTRGILKVEFGNPISGIACDVHSIGFKILAQATMDVLGEVKPFSITGSLPLVKKLQEHGYDVQTVGYGLTDTYHADNEYCNFSDMANGYKVFARIISQFEDV</sequence>
<keyword evidence="1" id="KW-0479">Metal-binding</keyword>
<keyword evidence="5" id="KW-1185">Reference proteome</keyword>
<proteinExistence type="predicted"/>
<dbReference type="KEGG" id="csv:101220309"/>
<dbReference type="GO" id="GO:0046872">
    <property type="term" value="F:metal ion binding"/>
    <property type="evidence" value="ECO:0007669"/>
    <property type="project" value="UniProtKB-KW"/>
</dbReference>
<reference evidence="4 5" key="3">
    <citation type="journal article" date="2010" name="BMC Genomics">
        <title>Transcriptome sequencing and comparative analysis of cucumber flowers with different sex types.</title>
        <authorList>
            <person name="Guo S."/>
            <person name="Zheng Y."/>
            <person name="Joung J.G."/>
            <person name="Liu S."/>
            <person name="Zhang Z."/>
            <person name="Crasta O.R."/>
            <person name="Sobral B.W."/>
            <person name="Xu Y."/>
            <person name="Huang S."/>
            <person name="Fei Z."/>
        </authorList>
    </citation>
    <scope>NUCLEOTIDE SEQUENCE [LARGE SCALE GENOMIC DNA]</scope>
    <source>
        <strain evidence="5">cv. 9930</strain>
    </source>
</reference>
<gene>
    <name evidence="4" type="ORF">Csa_3G902910</name>
</gene>